<organism evidence="1 2">
    <name type="scientific">Pseudonocardia yunnanensis</name>
    <dbReference type="NCBI Taxonomy" id="58107"/>
    <lineage>
        <taxon>Bacteria</taxon>
        <taxon>Bacillati</taxon>
        <taxon>Actinomycetota</taxon>
        <taxon>Actinomycetes</taxon>
        <taxon>Pseudonocardiales</taxon>
        <taxon>Pseudonocardiaceae</taxon>
        <taxon>Pseudonocardia</taxon>
    </lineage>
</organism>
<evidence type="ECO:0000313" key="1">
    <source>
        <dbReference type="EMBL" id="MFD1523704.1"/>
    </source>
</evidence>
<dbReference type="Proteomes" id="UP001597114">
    <property type="component" value="Unassembled WGS sequence"/>
</dbReference>
<accession>A0ABW4FAV2</accession>
<name>A0ABW4FAV2_9PSEU</name>
<gene>
    <name evidence="1" type="ORF">ACFSJD_39905</name>
</gene>
<reference evidence="2" key="1">
    <citation type="journal article" date="2019" name="Int. J. Syst. Evol. Microbiol.">
        <title>The Global Catalogue of Microorganisms (GCM) 10K type strain sequencing project: providing services to taxonomists for standard genome sequencing and annotation.</title>
        <authorList>
            <consortium name="The Broad Institute Genomics Platform"/>
            <consortium name="The Broad Institute Genome Sequencing Center for Infectious Disease"/>
            <person name="Wu L."/>
            <person name="Ma J."/>
        </authorList>
    </citation>
    <scope>NUCLEOTIDE SEQUENCE [LARGE SCALE GENOMIC DNA]</scope>
    <source>
        <strain evidence="2">CCM 7043</strain>
    </source>
</reference>
<dbReference type="EMBL" id="JBHUCO010000069">
    <property type="protein sequence ID" value="MFD1523704.1"/>
    <property type="molecule type" value="Genomic_DNA"/>
</dbReference>
<evidence type="ECO:0000313" key="2">
    <source>
        <dbReference type="Proteomes" id="UP001597114"/>
    </source>
</evidence>
<sequence length="46" mass="5237">MSLQDRFHLHRPIKPHVPGIDHSDLVVADVEHAVAFRWENCPVAPV</sequence>
<proteinExistence type="predicted"/>
<protein>
    <submittedName>
        <fullName evidence="1">Uncharacterized protein</fullName>
    </submittedName>
</protein>
<dbReference type="RefSeq" id="WP_344723314.1">
    <property type="nucleotide sequence ID" value="NZ_BAAAUS010000019.1"/>
</dbReference>
<comment type="caution">
    <text evidence="1">The sequence shown here is derived from an EMBL/GenBank/DDBJ whole genome shotgun (WGS) entry which is preliminary data.</text>
</comment>
<keyword evidence="2" id="KW-1185">Reference proteome</keyword>